<dbReference type="GO" id="GO:0003677">
    <property type="term" value="F:DNA binding"/>
    <property type="evidence" value="ECO:0007669"/>
    <property type="project" value="UniProtKB-KW"/>
</dbReference>
<organism evidence="8 9">
    <name type="scientific">Amycolatopsis xylanica</name>
    <dbReference type="NCBI Taxonomy" id="589385"/>
    <lineage>
        <taxon>Bacteria</taxon>
        <taxon>Bacillati</taxon>
        <taxon>Actinomycetota</taxon>
        <taxon>Actinomycetes</taxon>
        <taxon>Pseudonocardiales</taxon>
        <taxon>Pseudonocardiaceae</taxon>
        <taxon>Amycolatopsis</taxon>
    </lineage>
</organism>
<dbReference type="GO" id="GO:0006352">
    <property type="term" value="P:DNA-templated transcription initiation"/>
    <property type="evidence" value="ECO:0007669"/>
    <property type="project" value="InterPro"/>
</dbReference>
<dbReference type="InterPro" id="IPR007627">
    <property type="entry name" value="RNA_pol_sigma70_r2"/>
</dbReference>
<dbReference type="InterPro" id="IPR013325">
    <property type="entry name" value="RNA_pol_sigma_r2"/>
</dbReference>
<dbReference type="Gene3D" id="1.10.1740.10">
    <property type="match status" value="1"/>
</dbReference>
<protein>
    <submittedName>
        <fullName evidence="8">RNA polymerase sigma-70 factor, ECF subfamily</fullName>
    </submittedName>
</protein>
<dbReference type="OrthoDB" id="4184921at2"/>
<evidence type="ECO:0000256" key="5">
    <source>
        <dbReference type="ARBA" id="ARBA00023163"/>
    </source>
</evidence>
<evidence type="ECO:0000313" key="9">
    <source>
        <dbReference type="Proteomes" id="UP000199515"/>
    </source>
</evidence>
<feature type="domain" description="RNA polymerase sigma-70 region 2" evidence="6">
    <location>
        <begin position="11"/>
        <end position="74"/>
    </location>
</feature>
<accession>A0A1H3M7W5</accession>
<evidence type="ECO:0000256" key="2">
    <source>
        <dbReference type="ARBA" id="ARBA00023015"/>
    </source>
</evidence>
<dbReference type="Pfam" id="PF04542">
    <property type="entry name" value="Sigma70_r2"/>
    <property type="match status" value="1"/>
</dbReference>
<dbReference type="GO" id="GO:0016987">
    <property type="term" value="F:sigma factor activity"/>
    <property type="evidence" value="ECO:0007669"/>
    <property type="project" value="UniProtKB-KW"/>
</dbReference>
<reference evidence="8 9" key="1">
    <citation type="submission" date="2016-10" db="EMBL/GenBank/DDBJ databases">
        <authorList>
            <person name="de Groot N.N."/>
        </authorList>
    </citation>
    <scope>NUCLEOTIDE SEQUENCE [LARGE SCALE GENOMIC DNA]</scope>
    <source>
        <strain evidence="8 9">CPCC 202699</strain>
    </source>
</reference>
<evidence type="ECO:0000256" key="1">
    <source>
        <dbReference type="ARBA" id="ARBA00010641"/>
    </source>
</evidence>
<evidence type="ECO:0000313" key="8">
    <source>
        <dbReference type="EMBL" id="SDY72703.1"/>
    </source>
</evidence>
<evidence type="ECO:0000259" key="7">
    <source>
        <dbReference type="Pfam" id="PF08281"/>
    </source>
</evidence>
<dbReference type="NCBIfam" id="TIGR02937">
    <property type="entry name" value="sigma70-ECF"/>
    <property type="match status" value="1"/>
</dbReference>
<evidence type="ECO:0000256" key="4">
    <source>
        <dbReference type="ARBA" id="ARBA00023125"/>
    </source>
</evidence>
<dbReference type="RefSeq" id="WP_091294102.1">
    <property type="nucleotide sequence ID" value="NZ_FNON01000006.1"/>
</dbReference>
<dbReference type="SUPFAM" id="SSF88659">
    <property type="entry name" value="Sigma3 and sigma4 domains of RNA polymerase sigma factors"/>
    <property type="match status" value="1"/>
</dbReference>
<evidence type="ECO:0000259" key="6">
    <source>
        <dbReference type="Pfam" id="PF04542"/>
    </source>
</evidence>
<keyword evidence="2" id="KW-0805">Transcription regulation</keyword>
<keyword evidence="5" id="KW-0804">Transcription</keyword>
<gene>
    <name evidence="8" type="ORF">SAMN05421504_106529</name>
</gene>
<dbReference type="InterPro" id="IPR013249">
    <property type="entry name" value="RNA_pol_sigma70_r4_t2"/>
</dbReference>
<dbReference type="AlphaFoldDB" id="A0A1H3M7W5"/>
<dbReference type="Gene3D" id="1.10.10.10">
    <property type="entry name" value="Winged helix-like DNA-binding domain superfamily/Winged helix DNA-binding domain"/>
    <property type="match status" value="1"/>
</dbReference>
<name>A0A1H3M7W5_9PSEU</name>
<dbReference type="STRING" id="589385.SAMN05421504_106529"/>
<dbReference type="PANTHER" id="PTHR43133:SF8">
    <property type="entry name" value="RNA POLYMERASE SIGMA FACTOR HI_1459-RELATED"/>
    <property type="match status" value="1"/>
</dbReference>
<comment type="similarity">
    <text evidence="1">Belongs to the sigma-70 factor family. ECF subfamily.</text>
</comment>
<dbReference type="Pfam" id="PF08281">
    <property type="entry name" value="Sigma70_r4_2"/>
    <property type="match status" value="1"/>
</dbReference>
<dbReference type="InterPro" id="IPR014284">
    <property type="entry name" value="RNA_pol_sigma-70_dom"/>
</dbReference>
<dbReference type="InterPro" id="IPR013324">
    <property type="entry name" value="RNA_pol_sigma_r3/r4-like"/>
</dbReference>
<evidence type="ECO:0000256" key="3">
    <source>
        <dbReference type="ARBA" id="ARBA00023082"/>
    </source>
</evidence>
<dbReference type="SUPFAM" id="SSF88946">
    <property type="entry name" value="Sigma2 domain of RNA polymerase sigma factors"/>
    <property type="match status" value="1"/>
</dbReference>
<dbReference type="Proteomes" id="UP000199515">
    <property type="component" value="Unassembled WGS sequence"/>
</dbReference>
<proteinExistence type="inferred from homology"/>
<dbReference type="InterPro" id="IPR039425">
    <property type="entry name" value="RNA_pol_sigma-70-like"/>
</dbReference>
<keyword evidence="9" id="KW-1185">Reference proteome</keyword>
<keyword evidence="3" id="KW-0731">Sigma factor</keyword>
<sequence>MGVDQEGFTKLYEALYPRVLAYSLRRVPPDDAHDATDETFLIAWRKRKQLPDPALPWLLVTARNTIANQRRRRDHQDVIAAELARCGEHAALDPGAAVVERTTLLTALATLTDKEREALMLTEWDGLSGRDAARVAGCSAVAFAVRLHRARNRFADAVTKLDSRLHDGRDLAASTHSSAKDGSQ</sequence>
<feature type="domain" description="RNA polymerase sigma factor 70 region 4 type 2" evidence="7">
    <location>
        <begin position="104"/>
        <end position="153"/>
    </location>
</feature>
<dbReference type="InterPro" id="IPR036388">
    <property type="entry name" value="WH-like_DNA-bd_sf"/>
</dbReference>
<dbReference type="EMBL" id="FNON01000006">
    <property type="protein sequence ID" value="SDY72703.1"/>
    <property type="molecule type" value="Genomic_DNA"/>
</dbReference>
<dbReference type="PANTHER" id="PTHR43133">
    <property type="entry name" value="RNA POLYMERASE ECF-TYPE SIGMA FACTO"/>
    <property type="match status" value="1"/>
</dbReference>
<keyword evidence="4" id="KW-0238">DNA-binding</keyword>